<protein>
    <submittedName>
        <fullName evidence="11">TKL/IRAK protein kinase</fullName>
    </submittedName>
</protein>
<evidence type="ECO:0000313" key="12">
    <source>
        <dbReference type="Proteomes" id="UP000008743"/>
    </source>
</evidence>
<evidence type="ECO:0000256" key="8">
    <source>
        <dbReference type="SAM" id="Coils"/>
    </source>
</evidence>
<dbReference type="InterPro" id="IPR001245">
    <property type="entry name" value="Ser-Thr/Tyr_kinase_cat_dom"/>
</dbReference>
<dbReference type="InterPro" id="IPR051348">
    <property type="entry name" value="U-box_ubiquitin_ligases"/>
</dbReference>
<dbReference type="eggNOG" id="KOG1187">
    <property type="taxonomic scope" value="Eukaryota"/>
</dbReference>
<dbReference type="GO" id="GO:0005524">
    <property type="term" value="F:ATP binding"/>
    <property type="evidence" value="ECO:0007669"/>
    <property type="project" value="UniProtKB-UniRule"/>
</dbReference>
<keyword evidence="12" id="KW-1185">Reference proteome</keyword>
<feature type="binding site" evidence="7">
    <location>
        <position position="1028"/>
    </location>
    <ligand>
        <name>ATP</name>
        <dbReference type="ChEBI" id="CHEBI:30616"/>
    </ligand>
</feature>
<dbReference type="InterPro" id="IPR008271">
    <property type="entry name" value="Ser/Thr_kinase_AS"/>
</dbReference>
<feature type="binding site" evidence="7">
    <location>
        <position position="614"/>
    </location>
    <ligand>
        <name>ATP</name>
        <dbReference type="ChEBI" id="CHEBI:30616"/>
    </ligand>
</feature>
<dbReference type="Pfam" id="PF13516">
    <property type="entry name" value="LRR_6"/>
    <property type="match status" value="4"/>
</dbReference>
<keyword evidence="3" id="KW-0677">Repeat</keyword>
<evidence type="ECO:0000256" key="9">
    <source>
        <dbReference type="SAM" id="MobiDB-lite"/>
    </source>
</evidence>
<dbReference type="InterPro" id="IPR001611">
    <property type="entry name" value="Leu-rich_rpt"/>
</dbReference>
<evidence type="ECO:0000256" key="2">
    <source>
        <dbReference type="ARBA" id="ARBA00022614"/>
    </source>
</evidence>
<keyword evidence="5" id="KW-0833">Ubl conjugation pathway</keyword>
<dbReference type="InterPro" id="IPR032675">
    <property type="entry name" value="LRR_dom_sf"/>
</dbReference>
<dbReference type="InParanoid" id="A0A0D2VKY4"/>
<feature type="region of interest" description="Disordered" evidence="9">
    <location>
        <begin position="929"/>
        <end position="964"/>
    </location>
</feature>
<dbReference type="InterPro" id="IPR000719">
    <property type="entry name" value="Prot_kinase_dom"/>
</dbReference>
<dbReference type="Gene3D" id="3.30.200.20">
    <property type="entry name" value="Phosphorylase Kinase, domain 1"/>
    <property type="match status" value="3"/>
</dbReference>
<feature type="compositionally biased region" description="Polar residues" evidence="9">
    <location>
        <begin position="934"/>
        <end position="945"/>
    </location>
</feature>
<feature type="domain" description="Protein kinase" evidence="10">
    <location>
        <begin position="587"/>
        <end position="862"/>
    </location>
</feature>
<name>A0A0D2VKY4_CAPO3</name>
<keyword evidence="11" id="KW-0418">Kinase</keyword>
<proteinExistence type="predicted"/>
<accession>A0A0D2VKY4</accession>
<dbReference type="PANTHER" id="PTHR45647:SF139">
    <property type="entry name" value="OS02G0152300 PROTEIN"/>
    <property type="match status" value="1"/>
</dbReference>
<feature type="coiled-coil region" evidence="8">
    <location>
        <begin position="878"/>
        <end position="919"/>
    </location>
</feature>
<reference evidence="12" key="1">
    <citation type="submission" date="2011-02" db="EMBL/GenBank/DDBJ databases">
        <title>The Genome Sequence of Capsaspora owczarzaki ATCC 30864.</title>
        <authorList>
            <person name="Russ C."/>
            <person name="Cuomo C."/>
            <person name="Burger G."/>
            <person name="Gray M.W."/>
            <person name="Holland P.W.H."/>
            <person name="King N."/>
            <person name="Lang F.B.F."/>
            <person name="Roger A.J."/>
            <person name="Ruiz-Trillo I."/>
            <person name="Young S.K."/>
            <person name="Zeng Q."/>
            <person name="Gargeya S."/>
            <person name="Alvarado L."/>
            <person name="Berlin A."/>
            <person name="Chapman S.B."/>
            <person name="Chen Z."/>
            <person name="Freedman E."/>
            <person name="Gellesch M."/>
            <person name="Goldberg J."/>
            <person name="Griggs A."/>
            <person name="Gujja S."/>
            <person name="Heilman E."/>
            <person name="Heiman D."/>
            <person name="Howarth C."/>
            <person name="Mehta T."/>
            <person name="Neiman D."/>
            <person name="Pearson M."/>
            <person name="Roberts A."/>
            <person name="Saif S."/>
            <person name="Shea T."/>
            <person name="Shenoy N."/>
            <person name="Sisk P."/>
            <person name="Stolte C."/>
            <person name="Sykes S."/>
            <person name="White J."/>
            <person name="Yandava C."/>
            <person name="Haas B."/>
            <person name="Nusbaum C."/>
            <person name="Birren B."/>
        </authorList>
    </citation>
    <scope>NUCLEOTIDE SEQUENCE</scope>
    <source>
        <strain evidence="12">ATCC 30864</strain>
    </source>
</reference>
<dbReference type="EMBL" id="KE346361">
    <property type="protein sequence ID" value="KJE90737.1"/>
    <property type="molecule type" value="Genomic_DNA"/>
</dbReference>
<keyword evidence="1" id="KW-0723">Serine/threonine-protein kinase</keyword>
<dbReference type="STRING" id="595528.A0A0D2VKY4"/>
<dbReference type="SMART" id="SM00220">
    <property type="entry name" value="S_TKc"/>
    <property type="match status" value="3"/>
</dbReference>
<dbReference type="Gene3D" id="3.80.10.10">
    <property type="entry name" value="Ribonuclease Inhibitor"/>
    <property type="match status" value="2"/>
</dbReference>
<sequence>MTERQRELYDRVKNASGKLNLTNELGDEEALAIAEALKVNTTLTSLILDCNQIGDVGAQAIAEALKVNTTLTWVTIWQNHIGDAGAQAIAEALKVNTTLTWLSLDTNAIGDAGARAIAEAIKVNKALTRLHLSKNQLGDAGAQAFAEALKVNKTLAELDLSENFFTTSGINALKQTGNAICKLIKLNSQRVRSPAELTQIAAATEIQQLRSEVASKDRRIAFLEQNIPNAPIPRVPLATLVSATNNFAGDTLLGEGAFGPVYDARLPSGQRVAIKRLSAKSIQGYTEFKAELDTLSKFRHPNIITILSYAESHGEYCLVYEFMPNGSVRDRLNRKNDTPPLTWSQRHRIAADVARGMHYVQTAFPDHVLFHLDLKTDNVLLDAHFSAKVSDFGLVRAATHLDVKNYIRTQNVRGTVSYMCPQLLESGRMTTKTDVYAFGMILLELVTAANPGTRLKSIARRAVDGETTIELLDSALDRNAVERQSVSNIVTLALECLDDEAADRPSFGSIIVQLDPWSSDMQSTATKAASHVAEKLISSGRQELQVTASQLSIESTQLSRIVTTIPSIATTIPRVSLQVLSQATAQFSESRRIGGGGFGSVYSGVWSGQRVAVKRLAADSMQGVAQFESELEAHARFRHPNIVTIMCYAQEGNERCLVYELMTNGSVRDRLDRKGGMVALSWQQRRTIATDIANAMHFVQTAIPRQPLFHLDLKTDNVLLAADFHAKVADFGLTRSMPAQVDVHSYIKTKTIAGSYKYICPQYHQEGKVSIKTDVYSYGMILLELLTGKQPGIELGSAVKRALKNHGRLDSELDTSVVWGVPESVFATALAHLALACLEFDGVDRPSFGEILKRLSGAETGLNEERTIDDARMTAFSQTDLAAKIQQLRSELAAKDQELAAKNEELQQLRSSLVVKELKHAVQGQELQHFRSNRAATDQGLQRQLGSDLPVKSQRRAPKNHDSKSAFDRIDVLKRHQPGSNLAKPIPQVSLAALVTATNNFVDDSLIGKGKFGRVYGASLSGQHVAIKRLSAETIQGYIVFQSELHSLSQFRHPNIIALLSHAESHDEYCLVFEFMPNGSVRDRLNLKNSTPPLTWSQRHGIAVGVASGMHYIQTAFSPGHVLLHLNLKTDNVLLDAKFNAKVSDFGLVRAASLDEKSDLRTQSIQGTVPYMSPEFFDEGLMTTKTDVYAFGMILLELMTAAKPRPRLKSEARHAIKYQTVNELLDSAFKPTEVELQSAVKLVALALECLDEAADDRPSFRALIATLVTR</sequence>
<evidence type="ECO:0000256" key="1">
    <source>
        <dbReference type="ARBA" id="ARBA00022527"/>
    </source>
</evidence>
<dbReference type="SMART" id="SM00368">
    <property type="entry name" value="LRR_RI"/>
    <property type="match status" value="5"/>
</dbReference>
<feature type="domain" description="Protein kinase" evidence="10">
    <location>
        <begin position="247"/>
        <end position="518"/>
    </location>
</feature>
<evidence type="ECO:0000256" key="5">
    <source>
        <dbReference type="ARBA" id="ARBA00022786"/>
    </source>
</evidence>
<keyword evidence="8" id="KW-0175">Coiled coil</keyword>
<dbReference type="AlphaFoldDB" id="A0A0D2VKY4"/>
<keyword evidence="6 7" id="KW-0067">ATP-binding</keyword>
<organism evidence="11 12">
    <name type="scientific">Capsaspora owczarzaki (strain ATCC 30864)</name>
    <dbReference type="NCBI Taxonomy" id="595528"/>
    <lineage>
        <taxon>Eukaryota</taxon>
        <taxon>Filasterea</taxon>
        <taxon>Capsaspora</taxon>
    </lineage>
</organism>
<dbReference type="PhylomeDB" id="A0A0D2VKY4"/>
<keyword evidence="4 7" id="KW-0547">Nucleotide-binding</keyword>
<dbReference type="GO" id="GO:0004674">
    <property type="term" value="F:protein serine/threonine kinase activity"/>
    <property type="evidence" value="ECO:0007669"/>
    <property type="project" value="UniProtKB-KW"/>
</dbReference>
<evidence type="ECO:0000256" key="7">
    <source>
        <dbReference type="PROSITE-ProRule" id="PRU10141"/>
    </source>
</evidence>
<gene>
    <name evidence="11" type="ORF">CAOG_001995</name>
</gene>
<dbReference type="InterPro" id="IPR011009">
    <property type="entry name" value="Kinase-like_dom_sf"/>
</dbReference>
<dbReference type="PROSITE" id="PS00107">
    <property type="entry name" value="PROTEIN_KINASE_ATP"/>
    <property type="match status" value="2"/>
</dbReference>
<dbReference type="OrthoDB" id="4062651at2759"/>
<evidence type="ECO:0000256" key="3">
    <source>
        <dbReference type="ARBA" id="ARBA00022737"/>
    </source>
</evidence>
<dbReference type="Pfam" id="PF07714">
    <property type="entry name" value="PK_Tyr_Ser-Thr"/>
    <property type="match status" value="3"/>
</dbReference>
<dbReference type="PANTHER" id="PTHR45647">
    <property type="entry name" value="OS02G0152300 PROTEIN"/>
    <property type="match status" value="1"/>
</dbReference>
<evidence type="ECO:0000259" key="10">
    <source>
        <dbReference type="PROSITE" id="PS50011"/>
    </source>
</evidence>
<dbReference type="PROSITE" id="PS50011">
    <property type="entry name" value="PROTEIN_KINASE_DOM"/>
    <property type="match status" value="3"/>
</dbReference>
<dbReference type="SUPFAM" id="SSF56112">
    <property type="entry name" value="Protein kinase-like (PK-like)"/>
    <property type="match status" value="3"/>
</dbReference>
<evidence type="ECO:0000256" key="6">
    <source>
        <dbReference type="ARBA" id="ARBA00022840"/>
    </source>
</evidence>
<feature type="domain" description="Protein kinase" evidence="10">
    <location>
        <begin position="1001"/>
        <end position="1270"/>
    </location>
</feature>
<dbReference type="PROSITE" id="PS00108">
    <property type="entry name" value="PROTEIN_KINASE_ST"/>
    <property type="match status" value="2"/>
</dbReference>
<keyword evidence="11" id="KW-0808">Transferase</keyword>
<dbReference type="Gene3D" id="1.10.510.10">
    <property type="entry name" value="Transferase(Phosphotransferase) domain 1"/>
    <property type="match status" value="3"/>
</dbReference>
<dbReference type="InterPro" id="IPR017441">
    <property type="entry name" value="Protein_kinase_ATP_BS"/>
</dbReference>
<dbReference type="SUPFAM" id="SSF52047">
    <property type="entry name" value="RNI-like"/>
    <property type="match status" value="1"/>
</dbReference>
<evidence type="ECO:0000256" key="4">
    <source>
        <dbReference type="ARBA" id="ARBA00022741"/>
    </source>
</evidence>
<keyword evidence="2" id="KW-0433">Leucine-rich repeat</keyword>
<evidence type="ECO:0000313" key="11">
    <source>
        <dbReference type="EMBL" id="KJE90737.1"/>
    </source>
</evidence>
<dbReference type="Proteomes" id="UP000008743">
    <property type="component" value="Unassembled WGS sequence"/>
</dbReference>